<reference evidence="1" key="1">
    <citation type="journal article" date="2014" name="PLoS ONE">
        <title>Transcriptome-Based Identification of ABC Transporters in the Western Tarnished Plant Bug Lygus hesperus.</title>
        <authorList>
            <person name="Hull J.J."/>
            <person name="Chaney K."/>
            <person name="Geib S.M."/>
            <person name="Fabrick J.A."/>
            <person name="Brent C.S."/>
            <person name="Walsh D."/>
            <person name="Lavine L.C."/>
        </authorList>
    </citation>
    <scope>NUCLEOTIDE SEQUENCE</scope>
</reference>
<sequence length="148" mass="15768">MPFCGHASFAAAHIILNVLSNNLRTVQFITKGNGTVKLERCALNANSMEITMSVHAGNIAETSQTSVLLAKLKQTSPETVDFLCALGLVANNIADGKCDSTTSHAHVAKCTAELIDNLLYEAKTGNLIFILRNASAVLQAKPDCVRLV</sequence>
<organism evidence="1">
    <name type="scientific">Lygus hesperus</name>
    <name type="common">Western plant bug</name>
    <dbReference type="NCBI Taxonomy" id="30085"/>
    <lineage>
        <taxon>Eukaryota</taxon>
        <taxon>Metazoa</taxon>
        <taxon>Ecdysozoa</taxon>
        <taxon>Arthropoda</taxon>
        <taxon>Hexapoda</taxon>
        <taxon>Insecta</taxon>
        <taxon>Pterygota</taxon>
        <taxon>Neoptera</taxon>
        <taxon>Paraneoptera</taxon>
        <taxon>Hemiptera</taxon>
        <taxon>Heteroptera</taxon>
        <taxon>Panheteroptera</taxon>
        <taxon>Cimicomorpha</taxon>
        <taxon>Miridae</taxon>
        <taxon>Mirini</taxon>
        <taxon>Lygus</taxon>
    </lineage>
</organism>
<accession>A0A0A9YW76</accession>
<gene>
    <name evidence="1" type="primary">VAMP5</name>
    <name evidence="1" type="ORF">CM83_6985</name>
</gene>
<dbReference type="AlphaFoldDB" id="A0A0A9YW76"/>
<dbReference type="EMBL" id="GBHO01007155">
    <property type="protein sequence ID" value="JAG36449.1"/>
    <property type="molecule type" value="Transcribed_RNA"/>
</dbReference>
<evidence type="ECO:0000313" key="1">
    <source>
        <dbReference type="EMBL" id="JAG36449.1"/>
    </source>
</evidence>
<reference evidence="1" key="2">
    <citation type="submission" date="2014-07" db="EMBL/GenBank/DDBJ databases">
        <authorList>
            <person name="Hull J."/>
        </authorList>
    </citation>
    <scope>NUCLEOTIDE SEQUENCE</scope>
</reference>
<protein>
    <submittedName>
        <fullName evidence="1">Vesicle-associated membrane protein 5</fullName>
    </submittedName>
</protein>
<dbReference type="Gene3D" id="3.10.310.10">
    <property type="entry name" value="Diaminopimelate Epimerase, Chain A, domain 1"/>
    <property type="match status" value="2"/>
</dbReference>
<proteinExistence type="predicted"/>
<name>A0A0A9YW76_LYGHE</name>